<accession>A0AAV7JFI8</accession>
<dbReference type="Pfam" id="PF02176">
    <property type="entry name" value="zf-TRAF"/>
    <property type="match status" value="1"/>
</dbReference>
<keyword evidence="3 4" id="KW-0862">Zinc</keyword>
<dbReference type="PANTHER" id="PTHR10131">
    <property type="entry name" value="TNF RECEPTOR ASSOCIATED FACTOR"/>
    <property type="match status" value="1"/>
</dbReference>
<name>A0AAV7JFI8_9METZ</name>
<keyword evidence="1 4" id="KW-0479">Metal-binding</keyword>
<feature type="zinc finger region" description="TRAF-type" evidence="4">
    <location>
        <begin position="171"/>
        <end position="226"/>
    </location>
</feature>
<proteinExistence type="predicted"/>
<comment type="caution">
    <text evidence="6">The sequence shown here is derived from an EMBL/GenBank/DDBJ whole genome shotgun (WGS) entry which is preliminary data.</text>
</comment>
<dbReference type="InterPro" id="IPR013083">
    <property type="entry name" value="Znf_RING/FYVE/PHD"/>
</dbReference>
<keyword evidence="7" id="KW-1185">Reference proteome</keyword>
<dbReference type="Proteomes" id="UP001165289">
    <property type="component" value="Unassembled WGS sequence"/>
</dbReference>
<dbReference type="PANTHER" id="PTHR10131:SF94">
    <property type="entry name" value="TNF RECEPTOR-ASSOCIATED FACTOR 4"/>
    <property type="match status" value="1"/>
</dbReference>
<sequence length="368" mass="40985">MAEAGGKSFNTVDSKDQLMLVELKDSIYGGYKQELLNDNLDPLATKFILCTGCNGLSREACSVGEDQNIMCLTCIPKDATHIPMKQARESVPNIPAKCALCTRGCIWKGDMGNLTSHLDECEFFVVNCPNSCQMILQRLELEEHLKSDCTHRDVTCEHCNGTVQFKDLTKHYKECQEFPLVCQNVCGGTFKRKELQNHINTDCPNTVISCSYKLFGCNVEMKRCELADHNSNNILVHLDCTKSYVTDNHTRVEGSLKQLQEEKVGSNQMTEVQQKIKDIEGKITDPVTIKTLTDKLNNLQTVNIVKLEKQLAELTSKKCDLSQVTSLETRLAAAEAKNKTIVTENTTLKTELAAFKKGILAKIPAPAT</sequence>
<evidence type="ECO:0000313" key="6">
    <source>
        <dbReference type="EMBL" id="KAI6647225.1"/>
    </source>
</evidence>
<evidence type="ECO:0000256" key="2">
    <source>
        <dbReference type="ARBA" id="ARBA00022771"/>
    </source>
</evidence>
<dbReference type="PROSITE" id="PS50145">
    <property type="entry name" value="ZF_TRAF"/>
    <property type="match status" value="2"/>
</dbReference>
<dbReference type="InterPro" id="IPR001293">
    <property type="entry name" value="Znf_TRAF"/>
</dbReference>
<evidence type="ECO:0000259" key="5">
    <source>
        <dbReference type="PROSITE" id="PS50145"/>
    </source>
</evidence>
<keyword evidence="6" id="KW-0675">Receptor</keyword>
<protein>
    <submittedName>
        <fullName evidence="6">TNF receptor-associated factor 4-like</fullName>
    </submittedName>
</protein>
<evidence type="ECO:0000256" key="3">
    <source>
        <dbReference type="ARBA" id="ARBA00022833"/>
    </source>
</evidence>
<reference evidence="6 7" key="1">
    <citation type="journal article" date="2023" name="BMC Biol.">
        <title>The compact genome of the sponge Oopsacas minuta (Hexactinellida) is lacking key metazoan core genes.</title>
        <authorList>
            <person name="Santini S."/>
            <person name="Schenkelaars Q."/>
            <person name="Jourda C."/>
            <person name="Duchesne M."/>
            <person name="Belahbib H."/>
            <person name="Rocher C."/>
            <person name="Selva M."/>
            <person name="Riesgo A."/>
            <person name="Vervoort M."/>
            <person name="Leys S.P."/>
            <person name="Kodjabachian L."/>
            <person name="Le Bivic A."/>
            <person name="Borchiellini C."/>
            <person name="Claverie J.M."/>
            <person name="Renard E."/>
        </authorList>
    </citation>
    <scope>NUCLEOTIDE SEQUENCE [LARGE SCALE GENOMIC DNA]</scope>
    <source>
        <strain evidence="6">SPO-2</strain>
    </source>
</reference>
<dbReference type="Gene3D" id="3.30.40.10">
    <property type="entry name" value="Zinc/RING finger domain, C3HC4 (zinc finger)"/>
    <property type="match status" value="2"/>
</dbReference>
<dbReference type="AlphaFoldDB" id="A0AAV7JFI8"/>
<dbReference type="GO" id="GO:0008270">
    <property type="term" value="F:zinc ion binding"/>
    <property type="evidence" value="ECO:0007669"/>
    <property type="project" value="UniProtKB-KW"/>
</dbReference>
<feature type="domain" description="TRAF-type" evidence="5">
    <location>
        <begin position="171"/>
        <end position="226"/>
    </location>
</feature>
<feature type="zinc finger region" description="TRAF-type" evidence="4">
    <location>
        <begin position="116"/>
        <end position="159"/>
    </location>
</feature>
<evidence type="ECO:0000313" key="7">
    <source>
        <dbReference type="Proteomes" id="UP001165289"/>
    </source>
</evidence>
<gene>
    <name evidence="6" type="ORF">LOD99_12222</name>
</gene>
<keyword evidence="2 4" id="KW-0863">Zinc-finger</keyword>
<organism evidence="6 7">
    <name type="scientific">Oopsacas minuta</name>
    <dbReference type="NCBI Taxonomy" id="111878"/>
    <lineage>
        <taxon>Eukaryota</taxon>
        <taxon>Metazoa</taxon>
        <taxon>Porifera</taxon>
        <taxon>Hexactinellida</taxon>
        <taxon>Hexasterophora</taxon>
        <taxon>Lyssacinosida</taxon>
        <taxon>Leucopsacidae</taxon>
        <taxon>Oopsacas</taxon>
    </lineage>
</organism>
<evidence type="ECO:0000256" key="1">
    <source>
        <dbReference type="ARBA" id="ARBA00022723"/>
    </source>
</evidence>
<dbReference type="EMBL" id="JAKMXF010000343">
    <property type="protein sequence ID" value="KAI6647225.1"/>
    <property type="molecule type" value="Genomic_DNA"/>
</dbReference>
<dbReference type="SUPFAM" id="SSF49599">
    <property type="entry name" value="TRAF domain-like"/>
    <property type="match status" value="2"/>
</dbReference>
<feature type="domain" description="TRAF-type" evidence="5">
    <location>
        <begin position="116"/>
        <end position="159"/>
    </location>
</feature>
<evidence type="ECO:0000256" key="4">
    <source>
        <dbReference type="PROSITE-ProRule" id="PRU00207"/>
    </source>
</evidence>